<dbReference type="NCBIfam" id="TIGR01135">
    <property type="entry name" value="glmS"/>
    <property type="match status" value="1"/>
</dbReference>
<proteinExistence type="predicted"/>
<dbReference type="PANTHER" id="PTHR10937">
    <property type="entry name" value="GLUCOSAMINE--FRUCTOSE-6-PHOSPHATE AMINOTRANSFERASE, ISOMERIZING"/>
    <property type="match status" value="1"/>
</dbReference>
<dbReference type="Gramene" id="EME32377">
    <property type="protein sequence ID" value="EME32377"/>
    <property type="gene ID" value="Gasu_04660"/>
</dbReference>
<dbReference type="GeneID" id="17090963"/>
<dbReference type="EC" id="2.6.1.16" evidence="3"/>
<dbReference type="InterPro" id="IPR017932">
    <property type="entry name" value="GATase_2_dom"/>
</dbReference>
<feature type="domain" description="Glutamine amidotransferase type-2" evidence="8">
    <location>
        <begin position="2"/>
        <end position="339"/>
    </location>
</feature>
<dbReference type="GO" id="GO:0006002">
    <property type="term" value="P:fructose 6-phosphate metabolic process"/>
    <property type="evidence" value="ECO:0007669"/>
    <property type="project" value="TreeGrafter"/>
</dbReference>
<accession>M2XQ90</accession>
<dbReference type="InterPro" id="IPR029055">
    <property type="entry name" value="Ntn_hydrolases_N"/>
</dbReference>
<evidence type="ECO:0000256" key="7">
    <source>
        <dbReference type="ARBA" id="ARBA00022962"/>
    </source>
</evidence>
<evidence type="ECO:0000256" key="1">
    <source>
        <dbReference type="ARBA" id="ARBA00001031"/>
    </source>
</evidence>
<dbReference type="PROSITE" id="PS51464">
    <property type="entry name" value="SIS"/>
    <property type="match status" value="2"/>
</dbReference>
<name>M2XQ90_GALSU</name>
<dbReference type="CDD" id="cd05008">
    <property type="entry name" value="SIS_GlmS_GlmD_1"/>
    <property type="match status" value="1"/>
</dbReference>
<dbReference type="SUPFAM" id="SSF53697">
    <property type="entry name" value="SIS domain"/>
    <property type="match status" value="1"/>
</dbReference>
<dbReference type="Gene3D" id="3.60.20.10">
    <property type="entry name" value="Glutamine Phosphoribosylpyrophosphate, subunit 1, domain 1"/>
    <property type="match status" value="1"/>
</dbReference>
<dbReference type="RefSeq" id="XP_005708897.1">
    <property type="nucleotide sequence ID" value="XM_005708840.1"/>
</dbReference>
<dbReference type="GO" id="GO:0034976">
    <property type="term" value="P:response to endoplasmic reticulum stress"/>
    <property type="evidence" value="ECO:0007669"/>
    <property type="project" value="EnsemblPlants"/>
</dbReference>
<keyword evidence="5 10" id="KW-0808">Transferase</keyword>
<evidence type="ECO:0000259" key="9">
    <source>
        <dbReference type="PROSITE" id="PS51464"/>
    </source>
</evidence>
<comment type="catalytic activity">
    <reaction evidence="1">
        <text>D-fructose 6-phosphate + L-glutamine = D-glucosamine 6-phosphate + L-glutamate</text>
        <dbReference type="Rhea" id="RHEA:13237"/>
        <dbReference type="ChEBI" id="CHEBI:29985"/>
        <dbReference type="ChEBI" id="CHEBI:58359"/>
        <dbReference type="ChEBI" id="CHEBI:58725"/>
        <dbReference type="ChEBI" id="CHEBI:61527"/>
        <dbReference type="EC" id="2.6.1.16"/>
    </reaction>
</comment>
<dbReference type="NCBIfam" id="NF001484">
    <property type="entry name" value="PRK00331.1"/>
    <property type="match status" value="1"/>
</dbReference>
<dbReference type="OMA" id="ASEYRYA"/>
<dbReference type="Pfam" id="PF13522">
    <property type="entry name" value="GATase_6"/>
    <property type="match status" value="1"/>
</dbReference>
<dbReference type="Proteomes" id="UP000030680">
    <property type="component" value="Unassembled WGS sequence"/>
</dbReference>
<dbReference type="GO" id="GO:0072720">
    <property type="term" value="P:response to dithiothreitol"/>
    <property type="evidence" value="ECO:0007669"/>
    <property type="project" value="EnsemblPlants"/>
</dbReference>
<dbReference type="InterPro" id="IPR001347">
    <property type="entry name" value="SIS_dom"/>
</dbReference>
<dbReference type="STRING" id="130081.M2XQ90"/>
<dbReference type="GO" id="GO:0006487">
    <property type="term" value="P:protein N-linked glycosylation"/>
    <property type="evidence" value="ECO:0007669"/>
    <property type="project" value="EnsemblPlants"/>
</dbReference>
<dbReference type="InterPro" id="IPR005855">
    <property type="entry name" value="GFAT"/>
</dbReference>
<keyword evidence="4 10" id="KW-0032">Aminotransferase</keyword>
<dbReference type="CDD" id="cd05009">
    <property type="entry name" value="SIS_GlmS_GlmD_2"/>
    <property type="match status" value="1"/>
</dbReference>
<dbReference type="Gene3D" id="3.40.50.10490">
    <property type="entry name" value="Glucose-6-phosphate isomerase like protein, domain 1"/>
    <property type="match status" value="2"/>
</dbReference>
<dbReference type="GO" id="GO:0004360">
    <property type="term" value="F:glutamine-fructose-6-phosphate transaminase (isomerizing) activity"/>
    <property type="evidence" value="ECO:0007669"/>
    <property type="project" value="UniProtKB-EC"/>
</dbReference>
<feature type="domain" description="SIS" evidence="9">
    <location>
        <begin position="586"/>
        <end position="731"/>
    </location>
</feature>
<evidence type="ECO:0000313" key="10">
    <source>
        <dbReference type="EMBL" id="EME32377.1"/>
    </source>
</evidence>
<organism evidence="10 11">
    <name type="scientific">Galdieria sulphuraria</name>
    <name type="common">Red alga</name>
    <dbReference type="NCBI Taxonomy" id="130081"/>
    <lineage>
        <taxon>Eukaryota</taxon>
        <taxon>Rhodophyta</taxon>
        <taxon>Bangiophyceae</taxon>
        <taxon>Galdieriales</taxon>
        <taxon>Galdieriaceae</taxon>
        <taxon>Galdieria</taxon>
    </lineage>
</organism>
<protein>
    <recommendedName>
        <fullName evidence="3">glutamine--fructose-6-phosphate transaminase (isomerizing)</fullName>
        <ecNumber evidence="3">2.6.1.16</ecNumber>
    </recommendedName>
</protein>
<reference evidence="11" key="1">
    <citation type="journal article" date="2013" name="Science">
        <title>Gene transfer from bacteria and archaea facilitated evolution of an extremophilic eukaryote.</title>
        <authorList>
            <person name="Schonknecht G."/>
            <person name="Chen W.H."/>
            <person name="Ternes C.M."/>
            <person name="Barbier G.G."/>
            <person name="Shrestha R.P."/>
            <person name="Stanke M."/>
            <person name="Brautigam A."/>
            <person name="Baker B.J."/>
            <person name="Banfield J.F."/>
            <person name="Garavito R.M."/>
            <person name="Carr K."/>
            <person name="Wilkerson C."/>
            <person name="Rensing S.A."/>
            <person name="Gagneul D."/>
            <person name="Dickenson N.E."/>
            <person name="Oesterhelt C."/>
            <person name="Lercher M.J."/>
            <person name="Weber A.P."/>
        </authorList>
    </citation>
    <scope>NUCLEOTIDE SEQUENCE [LARGE SCALE GENOMIC DNA]</scope>
    <source>
        <strain evidence="11">074W</strain>
    </source>
</reference>
<dbReference type="InterPro" id="IPR035490">
    <property type="entry name" value="GlmS/FrlB_SIS"/>
</dbReference>
<dbReference type="GO" id="GO:0097367">
    <property type="term" value="F:carbohydrate derivative binding"/>
    <property type="evidence" value="ECO:0007669"/>
    <property type="project" value="InterPro"/>
</dbReference>
<dbReference type="GO" id="GO:0006541">
    <property type="term" value="P:glutamine metabolic process"/>
    <property type="evidence" value="ECO:0007669"/>
    <property type="project" value="EnsemblPlants"/>
</dbReference>
<evidence type="ECO:0000256" key="3">
    <source>
        <dbReference type="ARBA" id="ARBA00012916"/>
    </source>
</evidence>
<keyword evidence="6" id="KW-0677">Repeat</keyword>
<dbReference type="OrthoDB" id="15235at2759"/>
<dbReference type="eggNOG" id="KOG1268">
    <property type="taxonomic scope" value="Eukaryota"/>
</dbReference>
<dbReference type="SUPFAM" id="SSF56235">
    <property type="entry name" value="N-terminal nucleophile aminohydrolases (Ntn hydrolases)"/>
    <property type="match status" value="1"/>
</dbReference>
<keyword evidence="11" id="KW-1185">Reference proteome</keyword>
<dbReference type="InterPro" id="IPR047084">
    <property type="entry name" value="GFAT_N"/>
</dbReference>
<evidence type="ECO:0000259" key="8">
    <source>
        <dbReference type="PROSITE" id="PS51278"/>
    </source>
</evidence>
<dbReference type="InterPro" id="IPR046348">
    <property type="entry name" value="SIS_dom_sf"/>
</dbReference>
<dbReference type="GO" id="GO:0046349">
    <property type="term" value="P:amino sugar biosynthetic process"/>
    <property type="evidence" value="ECO:0007669"/>
    <property type="project" value="UniProtKB-ARBA"/>
</dbReference>
<feature type="domain" description="SIS" evidence="9">
    <location>
        <begin position="412"/>
        <end position="555"/>
    </location>
</feature>
<dbReference type="FunFam" id="3.40.50.10490:FF:000001">
    <property type="entry name" value="Glutamine--fructose-6-phosphate aminotransferase [isomerizing]"/>
    <property type="match status" value="1"/>
</dbReference>
<dbReference type="InterPro" id="IPR035466">
    <property type="entry name" value="GlmS/AgaS_SIS"/>
</dbReference>
<evidence type="ECO:0000313" key="11">
    <source>
        <dbReference type="Proteomes" id="UP000030680"/>
    </source>
</evidence>
<evidence type="ECO:0000256" key="6">
    <source>
        <dbReference type="ARBA" id="ARBA00022737"/>
    </source>
</evidence>
<dbReference type="EMBL" id="KB454486">
    <property type="protein sequence ID" value="EME32377.1"/>
    <property type="molecule type" value="Genomic_DNA"/>
</dbReference>
<dbReference type="PROSITE" id="PS51278">
    <property type="entry name" value="GATASE_TYPE_2"/>
    <property type="match status" value="1"/>
</dbReference>
<dbReference type="PANTHER" id="PTHR10937:SF0">
    <property type="entry name" value="GLUTAMINE--FRUCTOSE-6-PHOSPHATE TRANSAMINASE (ISOMERIZING)"/>
    <property type="match status" value="1"/>
</dbReference>
<gene>
    <name evidence="10" type="ORF">Gasu_04660</name>
</gene>
<dbReference type="GO" id="GO:0006047">
    <property type="term" value="P:UDP-N-acetylglucosamine metabolic process"/>
    <property type="evidence" value="ECO:0007669"/>
    <property type="project" value="EnsemblPlants"/>
</dbReference>
<dbReference type="Pfam" id="PF01380">
    <property type="entry name" value="SIS"/>
    <property type="match status" value="2"/>
</dbReference>
<sequence>MCGIFGYVNYKTPKKRQEIIQILLKGTFFLLCEYGSWKLSEIGLQRLEYRGYDSAGLAYDGEEEGAPVVVREVGTVACLEKAVNAELIGKPLSVRERVFNSHVGIAHTRWATHGAPSVKNSHPHSSDPTHEFLVVHNGIITNYNPLKAMLLSKGYVFETDTDTEVVAKLLKYFHDSIREDGEPPTFARLMMYVVHAIEGAFALLVKSRHYPNELVASKRGSPLVIGIKSETTFDKETFEVEASAPLLPDSDSRDFLLENGRISNDVASLEYRSSTNDSNSSGAFFSSFSRPSKGLRFVLRKEAANKIEFFFSSDPSAIIEHTNKVFYPEDNDVVYVKDGDMEVFCYSNEDPSIARNRLLSTIDLELEEIMKGRFEHFMLKEIYEQPESVQQTMRGRIHKLSNGQYEVQLGGIRDRFYDILRSNRMIFVACGTSYHACLACRQIIEELTELPVSVELASDFLDRRCPIFRSDVCIFVSQSGETAETLEALRYAKSHNALTVGVVNVVGSSIARLTDCGVHINAGCEIGVASTKVYTSQIVVLIMIALQLSADSRSKLQRREEIFQALISLPSKIETTLQLDSQMKKIAHSLESRSSILLFGRGYQYATCLEAALKIKEVSYMHTEGIHAGELKHGPLALVDQDMPVILFVTRDSTARKVQNALQQVIARGGFRSMIVVCTEKDEETKRLKSEVELVQVPETVDCLQNLLNIIPFQLLSYHLAVQRGHNVDQPRNLAKSVTVE</sequence>
<evidence type="ECO:0000256" key="4">
    <source>
        <dbReference type="ARBA" id="ARBA00022576"/>
    </source>
</evidence>
<keyword evidence="7" id="KW-0315">Glutamine amidotransferase</keyword>
<dbReference type="CDD" id="cd00714">
    <property type="entry name" value="GFAT"/>
    <property type="match status" value="1"/>
</dbReference>
<comment type="pathway">
    <text evidence="2">Nucleotide-sugar biosynthesis; UDP-N-acetyl-alpha-D-glucosamine biosynthesis; alpha-D-glucosamine 6-phosphate from D-fructose 6-phosphate: step 1/1.</text>
</comment>
<dbReference type="FunFam" id="3.60.20.10:FF:000052">
    <property type="entry name" value="Glutamine--fructose-6-phosphate aminotransferase [isomerizing] 2"/>
    <property type="match status" value="1"/>
</dbReference>
<evidence type="ECO:0000256" key="5">
    <source>
        <dbReference type="ARBA" id="ARBA00022679"/>
    </source>
</evidence>
<dbReference type="FunFam" id="3.40.50.10490:FF:000002">
    <property type="entry name" value="Glutamine--fructose-6-phosphate aminotransferase [isomerizing]"/>
    <property type="match status" value="1"/>
</dbReference>
<evidence type="ECO:0000256" key="2">
    <source>
        <dbReference type="ARBA" id="ARBA00004775"/>
    </source>
</evidence>
<dbReference type="AlphaFoldDB" id="M2XQ90"/>